<dbReference type="OrthoDB" id="667970at2"/>
<protein>
    <submittedName>
        <fullName evidence="5">Type I restriction enzyme, S subunit</fullName>
    </submittedName>
</protein>
<accession>A0A1W1YY40</accession>
<evidence type="ECO:0000313" key="6">
    <source>
        <dbReference type="Proteomes" id="UP000192393"/>
    </source>
</evidence>
<dbReference type="Pfam" id="PF01420">
    <property type="entry name" value="Methylase_S"/>
    <property type="match status" value="2"/>
</dbReference>
<dbReference type="Proteomes" id="UP000192393">
    <property type="component" value="Unassembled WGS sequence"/>
</dbReference>
<dbReference type="STRING" id="1434700.SAMN06296427_10224"/>
<comment type="similarity">
    <text evidence="1">Belongs to the type-I restriction system S methylase family.</text>
</comment>
<dbReference type="GO" id="GO:0003677">
    <property type="term" value="F:DNA binding"/>
    <property type="evidence" value="ECO:0007669"/>
    <property type="project" value="UniProtKB-KW"/>
</dbReference>
<keyword evidence="2" id="KW-0680">Restriction system</keyword>
<evidence type="ECO:0000256" key="1">
    <source>
        <dbReference type="ARBA" id="ARBA00010923"/>
    </source>
</evidence>
<keyword evidence="3" id="KW-0238">DNA-binding</keyword>
<dbReference type="InterPro" id="IPR052021">
    <property type="entry name" value="Type-I_RS_S_subunit"/>
</dbReference>
<evidence type="ECO:0000313" key="5">
    <source>
        <dbReference type="EMBL" id="SMC40992.1"/>
    </source>
</evidence>
<evidence type="ECO:0000256" key="3">
    <source>
        <dbReference type="ARBA" id="ARBA00023125"/>
    </source>
</evidence>
<dbReference type="Gene3D" id="1.10.287.1120">
    <property type="entry name" value="Bipartite methylase S protein"/>
    <property type="match status" value="1"/>
</dbReference>
<dbReference type="SUPFAM" id="SSF116734">
    <property type="entry name" value="DNA methylase specificity domain"/>
    <property type="match status" value="2"/>
</dbReference>
<dbReference type="Gene3D" id="3.90.220.20">
    <property type="entry name" value="DNA methylase specificity domains"/>
    <property type="match status" value="2"/>
</dbReference>
<keyword evidence="6" id="KW-1185">Reference proteome</keyword>
<name>A0A1W1YY40_9FLAO</name>
<dbReference type="EMBL" id="FWXS01000002">
    <property type="protein sequence ID" value="SMC40992.1"/>
    <property type="molecule type" value="Genomic_DNA"/>
</dbReference>
<reference evidence="5 6" key="1">
    <citation type="submission" date="2017-04" db="EMBL/GenBank/DDBJ databases">
        <authorList>
            <person name="Afonso C.L."/>
            <person name="Miller P.J."/>
            <person name="Scott M.A."/>
            <person name="Spackman E."/>
            <person name="Goraichik I."/>
            <person name="Dimitrov K.M."/>
            <person name="Suarez D.L."/>
            <person name="Swayne D.E."/>
        </authorList>
    </citation>
    <scope>NUCLEOTIDE SEQUENCE [LARGE SCALE GENOMIC DNA]</scope>
    <source>
        <strain evidence="5 6">CGMCC 1.12708</strain>
    </source>
</reference>
<dbReference type="InterPro" id="IPR044946">
    <property type="entry name" value="Restrct_endonuc_typeI_TRD_sf"/>
</dbReference>
<dbReference type="GO" id="GO:0009307">
    <property type="term" value="P:DNA restriction-modification system"/>
    <property type="evidence" value="ECO:0007669"/>
    <property type="project" value="UniProtKB-KW"/>
</dbReference>
<feature type="domain" description="Type I restriction modification DNA specificity" evidence="4">
    <location>
        <begin position="304"/>
        <end position="388"/>
    </location>
</feature>
<organism evidence="5 6">
    <name type="scientific">Moheibacter sediminis</name>
    <dbReference type="NCBI Taxonomy" id="1434700"/>
    <lineage>
        <taxon>Bacteria</taxon>
        <taxon>Pseudomonadati</taxon>
        <taxon>Bacteroidota</taxon>
        <taxon>Flavobacteriia</taxon>
        <taxon>Flavobacteriales</taxon>
        <taxon>Weeksellaceae</taxon>
        <taxon>Moheibacter</taxon>
    </lineage>
</organism>
<proteinExistence type="inferred from homology"/>
<dbReference type="PANTHER" id="PTHR30408">
    <property type="entry name" value="TYPE-1 RESTRICTION ENZYME ECOKI SPECIFICITY PROTEIN"/>
    <property type="match status" value="1"/>
</dbReference>
<gene>
    <name evidence="5" type="ORF">SAMN06296427_10224</name>
</gene>
<dbReference type="AlphaFoldDB" id="A0A1W1YY40"/>
<evidence type="ECO:0000256" key="2">
    <source>
        <dbReference type="ARBA" id="ARBA00022747"/>
    </source>
</evidence>
<evidence type="ECO:0000259" key="4">
    <source>
        <dbReference type="Pfam" id="PF01420"/>
    </source>
</evidence>
<sequence>MTNKKLKVGNVPNLRFPGFIEEWQTKKLGEIATFSKGKGISKSDIEENGITECIRYGELYTHYTEVINEIKSKTNVNTSTLVLSEENDVIIPASGETTIDIATASCVLKSGIALGGDLNIIKTANNGVFLSYYLNSKKKMEIANLAQGISVVHLYSSQLASLTLSLPKLNEQDRISSFLVLLDERIHTQNKIIEQLKTLIKGLSEKIFSQKIRFNEFNEEWEVQGLYDVLVKFDKTTTINNQYPILTSARTGIYFQKDYFDGNEVASKDNRGYNIVPRGYFTYRHMSDDVTFKFNINTICDKGIVSTLYPVFTTSGVNDYFLKTYLNEGQAFKNYALLQKQGGSRTYMYYNKLSKLKLLFPTLSEQNKISQFLSSIDAKIQAEKNILDKYQSQKKYLLQNLFI</sequence>
<feature type="domain" description="Type I restriction modification DNA specificity" evidence="4">
    <location>
        <begin position="21"/>
        <end position="197"/>
    </location>
</feature>
<dbReference type="PANTHER" id="PTHR30408:SF13">
    <property type="entry name" value="TYPE I RESTRICTION ENZYME HINDI SPECIFICITY SUBUNIT"/>
    <property type="match status" value="1"/>
</dbReference>
<dbReference type="InterPro" id="IPR000055">
    <property type="entry name" value="Restrct_endonuc_typeI_TRD"/>
</dbReference>
<dbReference type="RefSeq" id="WP_084016025.1">
    <property type="nucleotide sequence ID" value="NZ_FWXS01000002.1"/>
</dbReference>